<organism evidence="1 2">
    <name type="scientific">Ziziphus jujuba var. spinosa</name>
    <dbReference type="NCBI Taxonomy" id="714518"/>
    <lineage>
        <taxon>Eukaryota</taxon>
        <taxon>Viridiplantae</taxon>
        <taxon>Streptophyta</taxon>
        <taxon>Embryophyta</taxon>
        <taxon>Tracheophyta</taxon>
        <taxon>Spermatophyta</taxon>
        <taxon>Magnoliopsida</taxon>
        <taxon>eudicotyledons</taxon>
        <taxon>Gunneridae</taxon>
        <taxon>Pentapetalae</taxon>
        <taxon>rosids</taxon>
        <taxon>fabids</taxon>
        <taxon>Rosales</taxon>
        <taxon>Rhamnaceae</taxon>
        <taxon>Paliureae</taxon>
        <taxon>Ziziphus</taxon>
    </lineage>
</organism>
<reference evidence="1" key="1">
    <citation type="journal article" date="2021" name="Front. Plant Sci.">
        <title>Chromosome-Scale Genome Assembly for Chinese Sour Jujube and Insights Into Its Genome Evolution and Domestication Signature.</title>
        <authorList>
            <person name="Shen L.-Y."/>
            <person name="Luo H."/>
            <person name="Wang X.-L."/>
            <person name="Wang X.-M."/>
            <person name="Qiu X.-J."/>
            <person name="Liu H."/>
            <person name="Zhou S.-S."/>
            <person name="Jia K.-H."/>
            <person name="Nie S."/>
            <person name="Bao Y.-T."/>
            <person name="Zhang R.-G."/>
            <person name="Yun Q.-Z."/>
            <person name="Chai Y.-H."/>
            <person name="Lu J.-Y."/>
            <person name="Li Y."/>
            <person name="Zhao S.-W."/>
            <person name="Mao J.-F."/>
            <person name="Jia S.-G."/>
            <person name="Mao Y.-M."/>
        </authorList>
    </citation>
    <scope>NUCLEOTIDE SEQUENCE</scope>
    <source>
        <strain evidence="1">AT0</strain>
        <tissue evidence="1">Leaf</tissue>
    </source>
</reference>
<comment type="caution">
    <text evidence="1">The sequence shown here is derived from an EMBL/GenBank/DDBJ whole genome shotgun (WGS) entry which is preliminary data.</text>
</comment>
<sequence length="101" mass="11394">MKRWPVTGSASAAEMAMPALSPRCPKGRARVGEVGEFEEGRRWDSRELHVAWDVANGNDMQKLSWLKEVLKEKHADDAAVFLASYESEFVIGTFRDRQGLK</sequence>
<evidence type="ECO:0000313" key="1">
    <source>
        <dbReference type="EMBL" id="KAH7525128.1"/>
    </source>
</evidence>
<name>A0A978VB43_ZIZJJ</name>
<proteinExistence type="predicted"/>
<gene>
    <name evidence="1" type="ORF">FEM48_Zijuj06G0192300</name>
</gene>
<protein>
    <submittedName>
        <fullName evidence="1">Uncharacterized protein</fullName>
    </submittedName>
</protein>
<dbReference type="AlphaFoldDB" id="A0A978VB43"/>
<evidence type="ECO:0000313" key="2">
    <source>
        <dbReference type="Proteomes" id="UP000813462"/>
    </source>
</evidence>
<dbReference type="Proteomes" id="UP000813462">
    <property type="component" value="Unassembled WGS sequence"/>
</dbReference>
<accession>A0A978VB43</accession>
<dbReference type="EMBL" id="JAEACU010000006">
    <property type="protein sequence ID" value="KAH7525128.1"/>
    <property type="molecule type" value="Genomic_DNA"/>
</dbReference>